<evidence type="ECO:0000313" key="2">
    <source>
        <dbReference type="EMBL" id="EEC89150.1"/>
    </source>
</evidence>
<feature type="transmembrane region" description="Helical" evidence="1">
    <location>
        <begin position="21"/>
        <end position="38"/>
    </location>
</feature>
<evidence type="ECO:0000313" key="3">
    <source>
        <dbReference type="Proteomes" id="UP000004315"/>
    </source>
</evidence>
<keyword evidence="1" id="KW-0472">Membrane</keyword>
<name>B7CDL0_9FIRM</name>
<keyword evidence="1" id="KW-1133">Transmembrane helix</keyword>
<comment type="caution">
    <text evidence="2">The sequence shown here is derived from an EMBL/GenBank/DDBJ whole genome shotgun (WGS) entry which is preliminary data.</text>
</comment>
<proteinExistence type="predicted"/>
<evidence type="ECO:0000256" key="1">
    <source>
        <dbReference type="SAM" id="Phobius"/>
    </source>
</evidence>
<dbReference type="AlphaFoldDB" id="B7CDL0"/>
<dbReference type="Proteomes" id="UP000004315">
    <property type="component" value="Unassembled WGS sequence"/>
</dbReference>
<reference evidence="2 3" key="2">
    <citation type="submission" date="2008-11" db="EMBL/GenBank/DDBJ databases">
        <title>Draft genome sequence of Eubacterium biforme (DSM 3989).</title>
        <authorList>
            <person name="Sudarsanam P."/>
            <person name="Ley R."/>
            <person name="Guruge J."/>
            <person name="Turnbaugh P.J."/>
            <person name="Mahowald M."/>
            <person name="Liep D."/>
            <person name="Gordon J."/>
        </authorList>
    </citation>
    <scope>NUCLEOTIDE SEQUENCE [LARGE SCALE GENOMIC DNA]</scope>
    <source>
        <strain evidence="2 3">DSM 3989</strain>
    </source>
</reference>
<organism evidence="2 3">
    <name type="scientific">Holdemanella biformis DSM 3989</name>
    <dbReference type="NCBI Taxonomy" id="518637"/>
    <lineage>
        <taxon>Bacteria</taxon>
        <taxon>Bacillati</taxon>
        <taxon>Bacillota</taxon>
        <taxon>Erysipelotrichia</taxon>
        <taxon>Erysipelotrichales</taxon>
        <taxon>Erysipelotrichaceae</taxon>
        <taxon>Holdemanella</taxon>
    </lineage>
</organism>
<gene>
    <name evidence="2" type="ORF">EUBIFOR_02293</name>
</gene>
<dbReference type="HOGENOM" id="CLU_2770270_0_0_9"/>
<keyword evidence="1" id="KW-0812">Transmembrane</keyword>
<accession>B7CDL0</accession>
<reference evidence="2 3" key="1">
    <citation type="submission" date="2008-10" db="EMBL/GenBank/DDBJ databases">
        <authorList>
            <person name="Fulton L."/>
            <person name="Clifton S."/>
            <person name="Fulton B."/>
            <person name="Xu J."/>
            <person name="Minx P."/>
            <person name="Pepin K.H."/>
            <person name="Johnson M."/>
            <person name="Bhonagiri V."/>
            <person name="Nash W.E."/>
            <person name="Mardis E.R."/>
            <person name="Wilson R.K."/>
        </authorList>
    </citation>
    <scope>NUCLEOTIDE SEQUENCE [LARGE SCALE GENOMIC DNA]</scope>
    <source>
        <strain evidence="2 3">DSM 3989</strain>
    </source>
</reference>
<protein>
    <submittedName>
        <fullName evidence="2">Uncharacterized protein</fullName>
    </submittedName>
</protein>
<keyword evidence="3" id="KW-1185">Reference proteome</keyword>
<dbReference type="EMBL" id="ABYT01000120">
    <property type="protein sequence ID" value="EEC89150.1"/>
    <property type="molecule type" value="Genomic_DNA"/>
</dbReference>
<feature type="transmembrane region" description="Helical" evidence="1">
    <location>
        <begin position="44"/>
        <end position="62"/>
    </location>
</feature>
<dbReference type="STRING" id="518637.EUBIFOR_02293"/>
<sequence>MVSSGIFGIAIKYLKKNEHPIVVILLATIAEDLIINLLCDIKFITYIIQIALIIIFALYTKYKSKYVAY</sequence>